<reference evidence="1 2" key="1">
    <citation type="submission" date="2019-07" db="EMBL/GenBank/DDBJ databases">
        <title>R&amp;d 2014.</title>
        <authorList>
            <person name="Klenk H.-P."/>
        </authorList>
    </citation>
    <scope>NUCLEOTIDE SEQUENCE [LARGE SCALE GENOMIC DNA]</scope>
    <source>
        <strain evidence="1 2">DSM 43912</strain>
    </source>
</reference>
<comment type="caution">
    <text evidence="1">The sequence shown here is derived from an EMBL/GenBank/DDBJ whole genome shotgun (WGS) entry which is preliminary data.</text>
</comment>
<dbReference type="Proteomes" id="UP000319728">
    <property type="component" value="Unassembled WGS sequence"/>
</dbReference>
<protein>
    <submittedName>
        <fullName evidence="1">Uncharacterized protein</fullName>
    </submittedName>
</protein>
<keyword evidence="2" id="KW-1185">Reference proteome</keyword>
<proteinExistence type="predicted"/>
<organism evidence="1 2">
    <name type="scientific">Micromonospora sagamiensis</name>
    <dbReference type="NCBI Taxonomy" id="47875"/>
    <lineage>
        <taxon>Bacteria</taxon>
        <taxon>Bacillati</taxon>
        <taxon>Actinomycetota</taxon>
        <taxon>Actinomycetes</taxon>
        <taxon>Micromonosporales</taxon>
        <taxon>Micromonosporaceae</taxon>
        <taxon>Micromonospora</taxon>
    </lineage>
</organism>
<evidence type="ECO:0000313" key="2">
    <source>
        <dbReference type="Proteomes" id="UP000319728"/>
    </source>
</evidence>
<name>A0A562WPS8_9ACTN</name>
<gene>
    <name evidence="1" type="ORF">JD81_05908</name>
</gene>
<sequence length="49" mass="5349">MKRQDTMAILKHLVLIGLAVGAIFLAVAAGAGLLNRTPLRRPVRRERQG</sequence>
<evidence type="ECO:0000313" key="1">
    <source>
        <dbReference type="EMBL" id="TWJ32333.1"/>
    </source>
</evidence>
<dbReference type="EMBL" id="VLLP01000001">
    <property type="protein sequence ID" value="TWJ32333.1"/>
    <property type="molecule type" value="Genomic_DNA"/>
</dbReference>
<dbReference type="AlphaFoldDB" id="A0A562WPS8"/>
<accession>A0A562WPS8</accession>
<dbReference type="RefSeq" id="WP_186500133.1">
    <property type="nucleotide sequence ID" value="NZ_AP023438.1"/>
</dbReference>